<reference evidence="1 2" key="1">
    <citation type="submission" date="2016-07" db="EMBL/GenBank/DDBJ databases">
        <title>Acinetobacter sp. ANC 4603.</title>
        <authorList>
            <person name="Radolfova-Krizova L."/>
            <person name="Nemec A."/>
        </authorList>
    </citation>
    <scope>NUCLEOTIDE SEQUENCE [LARGE SCALE GENOMIC DNA]</scope>
    <source>
        <strain evidence="1 2">ANC 4603</strain>
    </source>
</reference>
<dbReference type="OrthoDB" id="6708817at2"/>
<dbReference type="Proteomes" id="UP000186553">
    <property type="component" value="Unassembled WGS sequence"/>
</dbReference>
<dbReference type="STRING" id="1891224.BBP83_10180"/>
<organism evidence="1 2">
    <name type="scientific">Acinetobacter celticus</name>
    <dbReference type="NCBI Taxonomy" id="1891224"/>
    <lineage>
        <taxon>Bacteria</taxon>
        <taxon>Pseudomonadati</taxon>
        <taxon>Pseudomonadota</taxon>
        <taxon>Gammaproteobacteria</taxon>
        <taxon>Moraxellales</taxon>
        <taxon>Moraxellaceae</taxon>
        <taxon>Acinetobacter</taxon>
    </lineage>
</organism>
<dbReference type="EMBL" id="MBDL01000010">
    <property type="protein sequence ID" value="ODA12903.1"/>
    <property type="molecule type" value="Genomic_DNA"/>
</dbReference>
<dbReference type="AlphaFoldDB" id="A0A1C3CW29"/>
<protein>
    <submittedName>
        <fullName evidence="1">Uncharacterized protein</fullName>
    </submittedName>
</protein>
<accession>A0A1C3CW29</accession>
<sequence>MQTECAVSEHGKIAQLLLRISPELNQIVQDQLALVEYFNGSHLFKIEQEACCIRIASPLFMIQFHRPEPMTQLASKPLVHGCFEYMGQKAEGLEEFFLDEVHFLTGDLKAQHPLFLRSKAQQLRTLIIQQIYLWGDVAQRVQQVLHHLDLAQAQLIDQLMLDAHVYDCQMMQNLVLDQHSIPIAVLHLFQHLFRLDSVFGQEVLPLQPLMESYDDLCFSAAQFLDPAIYRIMSLSFKEQFNLNQLIEHEDDIRLLYQHVQEQPHLLGFARLMNREIWQRSNLLSKQHFLTTSYGVWQKKVAVLPLFDATRTVNWLFKQSAEVLDWVSQNIQHSNIRTAVIALSFMDTSQAHPQVVLATLQYFQHISARLFIQSCHYLAVQDKWFDHPQNNAVVLQGTRQAIDDHRVAIRPSILYLDEWMALTRCIASSDQIVFKKVYLNLSRVMQAFMQHLQKNTTDFPLDVMAYILPERQQDRDFYTVLQRHRIQLDVFRRQFYLRFRAVRKTVFDAYVRDYLSTYFSENKTVPKTVTWTGLFHQAVAWHEQIQKEEILSKLTKDFSLATWQPICEHPRIEFGQWVFEELQSIEQIIDESRKLQHCLASSYAQRIIEGEYVAFQMQHTQLRQRMTLGCIRQQDIQHHLLFDQLELPNNEKADDASRQVAQRFIDWLNKMNSPEINKFDHLLLD</sequence>
<proteinExistence type="predicted"/>
<keyword evidence="2" id="KW-1185">Reference proteome</keyword>
<comment type="caution">
    <text evidence="1">The sequence shown here is derived from an EMBL/GenBank/DDBJ whole genome shotgun (WGS) entry which is preliminary data.</text>
</comment>
<gene>
    <name evidence="1" type="ORF">BBP83_10180</name>
</gene>
<evidence type="ECO:0000313" key="1">
    <source>
        <dbReference type="EMBL" id="ODA12903.1"/>
    </source>
</evidence>
<dbReference type="RefSeq" id="WP_068888516.1">
    <property type="nucleotide sequence ID" value="NZ_CBCRUU010000018.1"/>
</dbReference>
<name>A0A1C3CW29_9GAMM</name>
<evidence type="ECO:0000313" key="2">
    <source>
        <dbReference type="Proteomes" id="UP000186553"/>
    </source>
</evidence>